<dbReference type="NCBIfam" id="TIGR00150">
    <property type="entry name" value="T6A_YjeE"/>
    <property type="match status" value="1"/>
</dbReference>
<evidence type="ECO:0000256" key="1">
    <source>
        <dbReference type="ARBA" id="ARBA00004496"/>
    </source>
</evidence>
<evidence type="ECO:0000256" key="4">
    <source>
        <dbReference type="ARBA" id="ARBA00022490"/>
    </source>
</evidence>
<evidence type="ECO:0000256" key="8">
    <source>
        <dbReference type="ARBA" id="ARBA00022840"/>
    </source>
</evidence>
<keyword evidence="7" id="KW-0547">Nucleotide-binding</keyword>
<dbReference type="PANTHER" id="PTHR33540:SF2">
    <property type="entry name" value="TRNA THREONYLCARBAMOYLADENOSINE BIOSYNTHESIS PROTEIN TSAE"/>
    <property type="match status" value="1"/>
</dbReference>
<evidence type="ECO:0000313" key="12">
    <source>
        <dbReference type="EMBL" id="CAB4884089.1"/>
    </source>
</evidence>
<dbReference type="EMBL" id="CAFBLJ010000188">
    <property type="protein sequence ID" value="CAB4884089.1"/>
    <property type="molecule type" value="Genomic_DNA"/>
</dbReference>
<evidence type="ECO:0000256" key="10">
    <source>
        <dbReference type="ARBA" id="ARBA00032441"/>
    </source>
</evidence>
<dbReference type="InterPro" id="IPR003442">
    <property type="entry name" value="T6A_TsaE"/>
</dbReference>
<dbReference type="EMBL" id="CAEZZP010000031">
    <property type="protein sequence ID" value="CAB4768732.1"/>
    <property type="molecule type" value="Genomic_DNA"/>
</dbReference>
<keyword evidence="5" id="KW-0819">tRNA processing</keyword>
<keyword evidence="9" id="KW-0460">Magnesium</keyword>
<dbReference type="Gene3D" id="3.40.50.300">
    <property type="entry name" value="P-loop containing nucleotide triphosphate hydrolases"/>
    <property type="match status" value="1"/>
</dbReference>
<comment type="similarity">
    <text evidence="2">Belongs to the TsaE family.</text>
</comment>
<dbReference type="GO" id="GO:0005737">
    <property type="term" value="C:cytoplasm"/>
    <property type="evidence" value="ECO:0007669"/>
    <property type="project" value="UniProtKB-SubCell"/>
</dbReference>
<dbReference type="AlphaFoldDB" id="A0A6J6V8Z4"/>
<dbReference type="GO" id="GO:0002949">
    <property type="term" value="P:tRNA threonylcarbamoyladenosine modification"/>
    <property type="evidence" value="ECO:0007669"/>
    <property type="project" value="InterPro"/>
</dbReference>
<keyword evidence="4" id="KW-0963">Cytoplasm</keyword>
<organism evidence="11">
    <name type="scientific">freshwater metagenome</name>
    <dbReference type="NCBI Taxonomy" id="449393"/>
    <lineage>
        <taxon>unclassified sequences</taxon>
        <taxon>metagenomes</taxon>
        <taxon>ecological metagenomes</taxon>
    </lineage>
</organism>
<accession>A0A6J6V8Z4</accession>
<dbReference type="GO" id="GO:0046872">
    <property type="term" value="F:metal ion binding"/>
    <property type="evidence" value="ECO:0007669"/>
    <property type="project" value="UniProtKB-KW"/>
</dbReference>
<dbReference type="InterPro" id="IPR027417">
    <property type="entry name" value="P-loop_NTPase"/>
</dbReference>
<reference evidence="11" key="1">
    <citation type="submission" date="2020-05" db="EMBL/GenBank/DDBJ databases">
        <authorList>
            <person name="Chiriac C."/>
            <person name="Salcher M."/>
            <person name="Ghai R."/>
            <person name="Kavagutti S V."/>
        </authorList>
    </citation>
    <scope>NUCLEOTIDE SEQUENCE</scope>
</reference>
<evidence type="ECO:0000256" key="9">
    <source>
        <dbReference type="ARBA" id="ARBA00022842"/>
    </source>
</evidence>
<evidence type="ECO:0000256" key="3">
    <source>
        <dbReference type="ARBA" id="ARBA00019010"/>
    </source>
</evidence>
<evidence type="ECO:0000256" key="7">
    <source>
        <dbReference type="ARBA" id="ARBA00022741"/>
    </source>
</evidence>
<dbReference type="GO" id="GO:0005524">
    <property type="term" value="F:ATP binding"/>
    <property type="evidence" value="ECO:0007669"/>
    <property type="project" value="UniProtKB-KW"/>
</dbReference>
<sequence length="162" mass="17632">MISLSICSLADTHGVAEAIAQLSRTGDIIVLAGEMGAGKTAFAQGFGAALGVDEPITSPTFTLVHTYDTGRVTLHHADLYRLDKMSEVSDLALHEMVDEDGVMLVEWGDVAAELLGDHLEVFLRHNPEHAENERSVVVHSVGTQWASRLERLKTALTLWLED</sequence>
<evidence type="ECO:0000256" key="5">
    <source>
        <dbReference type="ARBA" id="ARBA00022694"/>
    </source>
</evidence>
<keyword evidence="8" id="KW-0067">ATP-binding</keyword>
<evidence type="ECO:0000256" key="2">
    <source>
        <dbReference type="ARBA" id="ARBA00007599"/>
    </source>
</evidence>
<proteinExistence type="inferred from homology"/>
<keyword evidence="6" id="KW-0479">Metal-binding</keyword>
<dbReference type="PANTHER" id="PTHR33540">
    <property type="entry name" value="TRNA THREONYLCARBAMOYLADENOSINE BIOSYNTHESIS PROTEIN TSAE"/>
    <property type="match status" value="1"/>
</dbReference>
<dbReference type="SUPFAM" id="SSF52540">
    <property type="entry name" value="P-loop containing nucleoside triphosphate hydrolases"/>
    <property type="match status" value="1"/>
</dbReference>
<name>A0A6J6V8Z4_9ZZZZ</name>
<dbReference type="Pfam" id="PF02367">
    <property type="entry name" value="TsaE"/>
    <property type="match status" value="1"/>
</dbReference>
<evidence type="ECO:0000313" key="11">
    <source>
        <dbReference type="EMBL" id="CAB4768732.1"/>
    </source>
</evidence>
<gene>
    <name evidence="11" type="ORF">UFOPK2880_00688</name>
    <name evidence="12" type="ORF">UFOPK3304_01948</name>
</gene>
<evidence type="ECO:0000256" key="6">
    <source>
        <dbReference type="ARBA" id="ARBA00022723"/>
    </source>
</evidence>
<comment type="subcellular location">
    <subcellularLocation>
        <location evidence="1">Cytoplasm</location>
    </subcellularLocation>
</comment>
<protein>
    <recommendedName>
        <fullName evidence="3">tRNA threonylcarbamoyladenosine biosynthesis protein TsaE</fullName>
    </recommendedName>
    <alternativeName>
        <fullName evidence="10">t(6)A37 threonylcarbamoyladenosine biosynthesis protein TsaE</fullName>
    </alternativeName>
</protein>